<evidence type="ECO:0000256" key="3">
    <source>
        <dbReference type="ARBA" id="ARBA00022833"/>
    </source>
</evidence>
<comment type="caution">
    <text evidence="6">The sequence shown here is derived from an EMBL/GenBank/DDBJ whole genome shotgun (WGS) entry which is preliminary data.</text>
</comment>
<dbReference type="InterPro" id="IPR038567">
    <property type="entry name" value="T_Elf1_sf"/>
</dbReference>
<evidence type="ECO:0000313" key="6">
    <source>
        <dbReference type="EMBL" id="CAE7227704.1"/>
    </source>
</evidence>
<evidence type="ECO:0000313" key="7">
    <source>
        <dbReference type="Proteomes" id="UP000604046"/>
    </source>
</evidence>
<proteinExistence type="inferred from homology"/>
<keyword evidence="5" id="KW-0804">Transcription</keyword>
<dbReference type="PANTHER" id="PTHR20934">
    <property type="entry name" value="TRANSCRIPTION ELONGATION FACTOR 1 HOMOLOG"/>
    <property type="match status" value="1"/>
</dbReference>
<dbReference type="GO" id="GO:0000993">
    <property type="term" value="F:RNA polymerase II complex binding"/>
    <property type="evidence" value="ECO:0007669"/>
    <property type="project" value="TreeGrafter"/>
</dbReference>
<dbReference type="AlphaFoldDB" id="A0A812KIS5"/>
<evidence type="ECO:0000256" key="4">
    <source>
        <dbReference type="ARBA" id="ARBA00023242"/>
    </source>
</evidence>
<dbReference type="InterPro" id="IPR007808">
    <property type="entry name" value="Elf1"/>
</dbReference>
<dbReference type="Proteomes" id="UP000604046">
    <property type="component" value="Unassembled WGS sequence"/>
</dbReference>
<reference evidence="6" key="1">
    <citation type="submission" date="2021-02" db="EMBL/GenBank/DDBJ databases">
        <authorList>
            <person name="Dougan E. K."/>
            <person name="Rhodes N."/>
            <person name="Thang M."/>
            <person name="Chan C."/>
        </authorList>
    </citation>
    <scope>NUCLEOTIDE SEQUENCE</scope>
</reference>
<dbReference type="GO" id="GO:0008270">
    <property type="term" value="F:zinc ion binding"/>
    <property type="evidence" value="ECO:0007669"/>
    <property type="project" value="UniProtKB-KW"/>
</dbReference>
<keyword evidence="3 5" id="KW-0862">Zinc</keyword>
<dbReference type="Pfam" id="PF05129">
    <property type="entry name" value="Zn_ribbon_Elf1"/>
    <property type="match status" value="1"/>
</dbReference>
<keyword evidence="5" id="KW-0805">Transcription regulation</keyword>
<dbReference type="SUPFAM" id="SSF57783">
    <property type="entry name" value="Zinc beta-ribbon"/>
    <property type="match status" value="1"/>
</dbReference>
<keyword evidence="4 5" id="KW-0539">Nucleus</keyword>
<keyword evidence="5" id="KW-0863">Zinc-finger</keyword>
<comment type="similarity">
    <text evidence="2 5">Belongs to the ELOF1 family.</text>
</comment>
<protein>
    <recommendedName>
        <fullName evidence="5">Transcription elongation factor 1 homolog</fullName>
    </recommendedName>
</protein>
<comment type="subcellular location">
    <subcellularLocation>
        <location evidence="1 5">Nucleus</location>
    </subcellularLocation>
</comment>
<dbReference type="OrthoDB" id="445983at2759"/>
<accession>A0A812KIS5</accession>
<comment type="function">
    <text evidence="5">Transcription elongation factor implicated in the maintenance of proper chromatin structure in actively transcribed regions.</text>
</comment>
<evidence type="ECO:0000256" key="5">
    <source>
        <dbReference type="RuleBase" id="RU364033"/>
    </source>
</evidence>
<keyword evidence="5" id="KW-0479">Metal-binding</keyword>
<sequence length="59" mass="6531">MVRLEKIGFLKCRVCSAGFSSAINYLSEAVDVYSDWVDKSAEANYEPEEPAAKKSKVAE</sequence>
<dbReference type="Gene3D" id="2.20.25.190">
    <property type="match status" value="1"/>
</dbReference>
<gene>
    <name evidence="6" type="ORF">SNAT2548_LOCUS8999</name>
</gene>
<dbReference type="GO" id="GO:0006368">
    <property type="term" value="P:transcription elongation by RNA polymerase II"/>
    <property type="evidence" value="ECO:0007669"/>
    <property type="project" value="TreeGrafter"/>
</dbReference>
<organism evidence="6 7">
    <name type="scientific">Symbiodinium natans</name>
    <dbReference type="NCBI Taxonomy" id="878477"/>
    <lineage>
        <taxon>Eukaryota</taxon>
        <taxon>Sar</taxon>
        <taxon>Alveolata</taxon>
        <taxon>Dinophyceae</taxon>
        <taxon>Suessiales</taxon>
        <taxon>Symbiodiniaceae</taxon>
        <taxon>Symbiodinium</taxon>
    </lineage>
</organism>
<dbReference type="PANTHER" id="PTHR20934:SF0">
    <property type="entry name" value="TRANSCRIPTION ELONGATION FACTOR 1 HOMOLOG"/>
    <property type="match status" value="1"/>
</dbReference>
<evidence type="ECO:0000256" key="1">
    <source>
        <dbReference type="ARBA" id="ARBA00004123"/>
    </source>
</evidence>
<keyword evidence="7" id="KW-1185">Reference proteome</keyword>
<dbReference type="GO" id="GO:0008023">
    <property type="term" value="C:transcription elongation factor complex"/>
    <property type="evidence" value="ECO:0007669"/>
    <property type="project" value="TreeGrafter"/>
</dbReference>
<name>A0A812KIS5_9DINO</name>
<evidence type="ECO:0000256" key="2">
    <source>
        <dbReference type="ARBA" id="ARBA00009730"/>
    </source>
</evidence>
<dbReference type="EMBL" id="CAJNDS010000680">
    <property type="protein sequence ID" value="CAE7227704.1"/>
    <property type="molecule type" value="Genomic_DNA"/>
</dbReference>